<dbReference type="AlphaFoldDB" id="A0A6B4JJQ7"/>
<comment type="caution">
    <text evidence="1">The sequence shown here is derived from an EMBL/GenBank/DDBJ whole genome shotgun (WGS) entry which is preliminary data.</text>
</comment>
<name>A0A6B4JJQ7_CLOBO</name>
<evidence type="ECO:0000313" key="2">
    <source>
        <dbReference type="Proteomes" id="UP000486903"/>
    </source>
</evidence>
<evidence type="ECO:0008006" key="3">
    <source>
        <dbReference type="Google" id="ProtNLM"/>
    </source>
</evidence>
<organism evidence="1 2">
    <name type="scientific">Clostridium botulinum</name>
    <dbReference type="NCBI Taxonomy" id="1491"/>
    <lineage>
        <taxon>Bacteria</taxon>
        <taxon>Bacillati</taxon>
        <taxon>Bacillota</taxon>
        <taxon>Clostridia</taxon>
        <taxon>Eubacteriales</taxon>
        <taxon>Clostridiaceae</taxon>
        <taxon>Clostridium</taxon>
    </lineage>
</organism>
<protein>
    <recommendedName>
        <fullName evidence="3">DUF2178 domain-containing protein</fullName>
    </recommendedName>
</protein>
<sequence length="148" mass="17055">MKKSVLYTGIGYLLCGITFIAIALFTEFKFEGLLCGFGGAGVSCGIVSILKYIHWSKPKNQDEYNKRLKIEKIELEDERKIMIRDKSGCITYKIMLFIYSILIIIFSIINMIGDVKPLSTYIVITFVILLVFQYFCGIFVFNYLNKRL</sequence>
<proteinExistence type="predicted"/>
<dbReference type="EMBL" id="SXFB01000001">
    <property type="protein sequence ID" value="NFV24977.1"/>
    <property type="molecule type" value="Genomic_DNA"/>
</dbReference>
<accession>A0A6B4JJQ7</accession>
<reference evidence="1 2" key="1">
    <citation type="submission" date="2019-04" db="EMBL/GenBank/DDBJ databases">
        <title>Genome sequencing of Clostridium botulinum Groups I-IV and Clostridium butyricum.</title>
        <authorList>
            <person name="Brunt J."/>
            <person name="Van Vliet A.H.M."/>
            <person name="Stringer S.C."/>
            <person name="Carter A.T."/>
            <person name="Peck M.W."/>
        </authorList>
    </citation>
    <scope>NUCLEOTIDE SEQUENCE [LARGE SCALE GENOMIC DNA]</scope>
    <source>
        <strain evidence="1 2">BL81</strain>
    </source>
</reference>
<evidence type="ECO:0000313" key="1">
    <source>
        <dbReference type="EMBL" id="NFV24977.1"/>
    </source>
</evidence>
<gene>
    <name evidence="1" type="ORF">FDG31_02135</name>
</gene>
<dbReference type="RefSeq" id="WP_003369631.1">
    <property type="nucleotide sequence ID" value="NZ_JACBBA010000001.1"/>
</dbReference>
<dbReference type="Proteomes" id="UP000486903">
    <property type="component" value="Unassembled WGS sequence"/>
</dbReference>